<gene>
    <name evidence="10" type="ORF">ACFSB2_22505</name>
</gene>
<reference evidence="11" key="1">
    <citation type="journal article" date="2019" name="Int. J. Syst. Evol. Microbiol.">
        <title>The Global Catalogue of Microorganisms (GCM) 10K type strain sequencing project: providing services to taxonomists for standard genome sequencing and annotation.</title>
        <authorList>
            <consortium name="The Broad Institute Genomics Platform"/>
            <consortium name="The Broad Institute Genome Sequencing Center for Infectious Disease"/>
            <person name="Wu L."/>
            <person name="Ma J."/>
        </authorList>
    </citation>
    <scope>NUCLEOTIDE SEQUENCE [LARGE SCALE GENOMIC DNA]</scope>
    <source>
        <strain evidence="11">CGMCC 1.12286</strain>
    </source>
</reference>
<dbReference type="PANTHER" id="PTHR30582:SF2">
    <property type="entry name" value="L,D-TRANSPEPTIDASE YCIB-RELATED"/>
    <property type="match status" value="1"/>
</dbReference>
<evidence type="ECO:0000313" key="10">
    <source>
        <dbReference type="EMBL" id="MFD1677438.1"/>
    </source>
</evidence>
<evidence type="ECO:0000256" key="7">
    <source>
        <dbReference type="PROSITE-ProRule" id="PRU01373"/>
    </source>
</evidence>
<dbReference type="Proteomes" id="UP001597079">
    <property type="component" value="Unassembled WGS sequence"/>
</dbReference>
<feature type="active site" description="Proton donor/acceptor" evidence="7">
    <location>
        <position position="304"/>
    </location>
</feature>
<name>A0ABW4JQK6_9BACL</name>
<dbReference type="SUPFAM" id="SSF141523">
    <property type="entry name" value="L,D-transpeptidase catalytic domain-like"/>
    <property type="match status" value="1"/>
</dbReference>
<keyword evidence="5 7" id="KW-0573">Peptidoglycan synthesis</keyword>
<dbReference type="CDD" id="cd16913">
    <property type="entry name" value="YkuD_like"/>
    <property type="match status" value="1"/>
</dbReference>
<dbReference type="Gene3D" id="2.60.40.3710">
    <property type="match status" value="1"/>
</dbReference>
<dbReference type="InterPro" id="IPR050979">
    <property type="entry name" value="LD-transpeptidase"/>
</dbReference>
<feature type="active site" description="Nucleophile" evidence="7">
    <location>
        <position position="319"/>
    </location>
</feature>
<dbReference type="EMBL" id="JBHUCX010000092">
    <property type="protein sequence ID" value="MFD1677438.1"/>
    <property type="molecule type" value="Genomic_DNA"/>
</dbReference>
<dbReference type="PANTHER" id="PTHR30582">
    <property type="entry name" value="L,D-TRANSPEPTIDASE"/>
    <property type="match status" value="1"/>
</dbReference>
<dbReference type="Gene3D" id="2.40.440.10">
    <property type="entry name" value="L,D-transpeptidase catalytic domain-like"/>
    <property type="match status" value="1"/>
</dbReference>
<sequence>MIWLKKLLRLMAVLPLCVLGVTGCAKNQPPAPLPHLKLSKTFKVESYQGVEVHFNHPVKSLQWSWNGTTKKMNLAKGKKSVLIPVKLPQGKQFSLTIEKASGPSTQPFKKSTVLTGQTAPALQVVTNPGIWQFNVSPEGPFTLQFSSPVANRASVSQDIHFSPAISGTLNWTSATTANFVPDQPLNPTETVTMTLDGGVSGPHGAQGQYLDSTTIVRPFITASNQKIVVHEQLPETLTLYQNGKVMLKTKCNTGVTGATTPTGTFYIHSKVVKTDMSGVDPDGEKYEVKNVPWVMGLFGNTAIHGYQRAKYGFPQSNGCVELPIATAKKLYHMVDVGTPVVIEK</sequence>
<dbReference type="PROSITE" id="PS52029">
    <property type="entry name" value="LD_TPASE"/>
    <property type="match status" value="1"/>
</dbReference>
<protein>
    <submittedName>
        <fullName evidence="10">L,D-transpeptidase</fullName>
    </submittedName>
</protein>
<organism evidence="10 11">
    <name type="scientific">Alicyclobacillus fodiniaquatilis</name>
    <dbReference type="NCBI Taxonomy" id="1661150"/>
    <lineage>
        <taxon>Bacteria</taxon>
        <taxon>Bacillati</taxon>
        <taxon>Bacillota</taxon>
        <taxon>Bacilli</taxon>
        <taxon>Bacillales</taxon>
        <taxon>Alicyclobacillaceae</taxon>
        <taxon>Alicyclobacillus</taxon>
    </lineage>
</organism>
<evidence type="ECO:0000256" key="6">
    <source>
        <dbReference type="ARBA" id="ARBA00023316"/>
    </source>
</evidence>
<dbReference type="InterPro" id="IPR038063">
    <property type="entry name" value="Transpep_catalytic_dom"/>
</dbReference>
<keyword evidence="2" id="KW-0808">Transferase</keyword>
<feature type="signal peptide" evidence="8">
    <location>
        <begin position="1"/>
        <end position="27"/>
    </location>
</feature>
<dbReference type="InterPro" id="IPR005490">
    <property type="entry name" value="LD_TPept_cat_dom"/>
</dbReference>
<evidence type="ECO:0000313" key="11">
    <source>
        <dbReference type="Proteomes" id="UP001597079"/>
    </source>
</evidence>
<comment type="pathway">
    <text evidence="1 7">Cell wall biogenesis; peptidoglycan biosynthesis.</text>
</comment>
<evidence type="ECO:0000256" key="2">
    <source>
        <dbReference type="ARBA" id="ARBA00022679"/>
    </source>
</evidence>
<dbReference type="PROSITE" id="PS51257">
    <property type="entry name" value="PROKAR_LIPOPROTEIN"/>
    <property type="match status" value="1"/>
</dbReference>
<feature type="chain" id="PRO_5047226868" evidence="8">
    <location>
        <begin position="28"/>
        <end position="344"/>
    </location>
</feature>
<comment type="caution">
    <text evidence="10">The sequence shown here is derived from an EMBL/GenBank/DDBJ whole genome shotgun (WGS) entry which is preliminary data.</text>
</comment>
<keyword evidence="11" id="KW-1185">Reference proteome</keyword>
<evidence type="ECO:0000256" key="8">
    <source>
        <dbReference type="SAM" id="SignalP"/>
    </source>
</evidence>
<evidence type="ECO:0000256" key="1">
    <source>
        <dbReference type="ARBA" id="ARBA00004752"/>
    </source>
</evidence>
<dbReference type="RefSeq" id="WP_377945332.1">
    <property type="nucleotide sequence ID" value="NZ_JBHUCX010000092.1"/>
</dbReference>
<evidence type="ECO:0000256" key="4">
    <source>
        <dbReference type="ARBA" id="ARBA00022960"/>
    </source>
</evidence>
<keyword evidence="6 7" id="KW-0961">Cell wall biogenesis/degradation</keyword>
<evidence type="ECO:0000259" key="9">
    <source>
        <dbReference type="PROSITE" id="PS52029"/>
    </source>
</evidence>
<proteinExistence type="predicted"/>
<evidence type="ECO:0000256" key="5">
    <source>
        <dbReference type="ARBA" id="ARBA00022984"/>
    </source>
</evidence>
<evidence type="ECO:0000256" key="3">
    <source>
        <dbReference type="ARBA" id="ARBA00022729"/>
    </source>
</evidence>
<keyword evidence="3 8" id="KW-0732">Signal</keyword>
<dbReference type="InterPro" id="IPR032812">
    <property type="entry name" value="SbsA_Ig"/>
</dbReference>
<feature type="domain" description="L,D-TPase catalytic" evidence="9">
    <location>
        <begin position="226"/>
        <end position="343"/>
    </location>
</feature>
<keyword evidence="4 7" id="KW-0133">Cell shape</keyword>
<dbReference type="Pfam" id="PF03734">
    <property type="entry name" value="YkuD"/>
    <property type="match status" value="1"/>
</dbReference>
<dbReference type="Pfam" id="PF13205">
    <property type="entry name" value="Big_5"/>
    <property type="match status" value="1"/>
</dbReference>
<accession>A0ABW4JQK6</accession>